<organism evidence="5 6">
    <name type="scientific">Iris pallida</name>
    <name type="common">Sweet iris</name>
    <dbReference type="NCBI Taxonomy" id="29817"/>
    <lineage>
        <taxon>Eukaryota</taxon>
        <taxon>Viridiplantae</taxon>
        <taxon>Streptophyta</taxon>
        <taxon>Embryophyta</taxon>
        <taxon>Tracheophyta</taxon>
        <taxon>Spermatophyta</taxon>
        <taxon>Magnoliopsida</taxon>
        <taxon>Liliopsida</taxon>
        <taxon>Asparagales</taxon>
        <taxon>Iridaceae</taxon>
        <taxon>Iridoideae</taxon>
        <taxon>Irideae</taxon>
        <taxon>Iris</taxon>
    </lineage>
</organism>
<name>A0AAX6GEC8_IRIPA</name>
<accession>A0AAX6GEC8</accession>
<dbReference type="PANTHER" id="PTHR11133">
    <property type="entry name" value="SACCHAROPINE DEHYDROGENASE"/>
    <property type="match status" value="1"/>
</dbReference>
<dbReference type="FunFam" id="3.30.360.10:FF:000008">
    <property type="entry name" value="Alpha-aminoadipic semialdehyde synthase, mitochondrial"/>
    <property type="match status" value="1"/>
</dbReference>
<gene>
    <name evidence="5" type="ORF">M6B38_369705</name>
</gene>
<keyword evidence="2" id="KW-0560">Oxidoreductase</keyword>
<evidence type="ECO:0000256" key="1">
    <source>
        <dbReference type="ARBA" id="ARBA00022857"/>
    </source>
</evidence>
<dbReference type="Gene3D" id="3.40.50.720">
    <property type="entry name" value="NAD(P)-binding Rossmann-like Domain"/>
    <property type="match status" value="1"/>
</dbReference>
<evidence type="ECO:0000313" key="6">
    <source>
        <dbReference type="Proteomes" id="UP001140949"/>
    </source>
</evidence>
<dbReference type="SUPFAM" id="SSF55347">
    <property type="entry name" value="Glyceraldehyde-3-phosphate dehydrogenase-like, C-terminal domain"/>
    <property type="match status" value="1"/>
</dbReference>
<dbReference type="GO" id="GO:0004753">
    <property type="term" value="F:saccharopine dehydrogenase activity"/>
    <property type="evidence" value="ECO:0007669"/>
    <property type="project" value="TreeGrafter"/>
</dbReference>
<feature type="domain" description="Saccharopine dehydrogenase-like C-terminal" evidence="4">
    <location>
        <begin position="199"/>
        <end position="538"/>
    </location>
</feature>
<proteinExistence type="predicted"/>
<dbReference type="Proteomes" id="UP001140949">
    <property type="component" value="Unassembled WGS sequence"/>
</dbReference>
<dbReference type="PANTHER" id="PTHR11133:SF22">
    <property type="entry name" value="ALPHA-AMINOADIPIC SEMIALDEHYDE SYNTHASE, MITOCHONDRIAL"/>
    <property type="match status" value="1"/>
</dbReference>
<dbReference type="Pfam" id="PF03435">
    <property type="entry name" value="Sacchrp_dh_NADP"/>
    <property type="match status" value="1"/>
</dbReference>
<dbReference type="Gene3D" id="3.30.360.10">
    <property type="entry name" value="Dihydrodipicolinate Reductase, domain 2"/>
    <property type="match status" value="1"/>
</dbReference>
<evidence type="ECO:0000256" key="2">
    <source>
        <dbReference type="ARBA" id="ARBA00023002"/>
    </source>
</evidence>
<dbReference type="EMBL" id="JANAVB010020597">
    <property type="protein sequence ID" value="KAJ6826922.1"/>
    <property type="molecule type" value="Genomic_DNA"/>
</dbReference>
<dbReference type="GO" id="GO:0005737">
    <property type="term" value="C:cytoplasm"/>
    <property type="evidence" value="ECO:0007669"/>
    <property type="project" value="TreeGrafter"/>
</dbReference>
<dbReference type="Gene3D" id="1.10.1870.10">
    <property type="entry name" value="Domain 3, Saccharopine reductase"/>
    <property type="match status" value="1"/>
</dbReference>
<protein>
    <submittedName>
        <fullName evidence="5">Alpha-aminoadipic semialdehyde synthase</fullName>
    </submittedName>
</protein>
<evidence type="ECO:0000313" key="5">
    <source>
        <dbReference type="EMBL" id="KAJ6826922.1"/>
    </source>
</evidence>
<keyword evidence="6" id="KW-1185">Reference proteome</keyword>
<reference evidence="5" key="1">
    <citation type="journal article" date="2023" name="GigaByte">
        <title>Genome assembly of the bearded iris, Iris pallida Lam.</title>
        <authorList>
            <person name="Bruccoleri R.E."/>
            <person name="Oakeley E.J."/>
            <person name="Faust A.M.E."/>
            <person name="Altorfer M."/>
            <person name="Dessus-Babus S."/>
            <person name="Burckhardt D."/>
            <person name="Oertli M."/>
            <person name="Naumann U."/>
            <person name="Petersen F."/>
            <person name="Wong J."/>
        </authorList>
    </citation>
    <scope>NUCLEOTIDE SEQUENCE</scope>
    <source>
        <strain evidence="5">GSM-AAB239-AS_SAM_17_03QT</strain>
    </source>
</reference>
<reference evidence="5" key="2">
    <citation type="submission" date="2023-04" db="EMBL/GenBank/DDBJ databases">
        <authorList>
            <person name="Bruccoleri R.E."/>
            <person name="Oakeley E.J."/>
            <person name="Faust A.-M."/>
            <person name="Dessus-Babus S."/>
            <person name="Altorfer M."/>
            <person name="Burckhardt D."/>
            <person name="Oertli M."/>
            <person name="Naumann U."/>
            <person name="Petersen F."/>
            <person name="Wong J."/>
        </authorList>
    </citation>
    <scope>NUCLEOTIDE SEQUENCE</scope>
    <source>
        <strain evidence="5">GSM-AAB239-AS_SAM_17_03QT</strain>
        <tissue evidence="5">Leaf</tissue>
    </source>
</reference>
<dbReference type="InterPro" id="IPR032095">
    <property type="entry name" value="Sacchrp_dh-like_C"/>
</dbReference>
<dbReference type="AlphaFoldDB" id="A0AAX6GEC8"/>
<evidence type="ECO:0000259" key="4">
    <source>
        <dbReference type="Pfam" id="PF16653"/>
    </source>
</evidence>
<dbReference type="GO" id="GO:0019878">
    <property type="term" value="P:lysine biosynthetic process via aminoadipic acid"/>
    <property type="evidence" value="ECO:0007669"/>
    <property type="project" value="TreeGrafter"/>
</dbReference>
<feature type="domain" description="Saccharopine dehydrogenase NADP binding" evidence="3">
    <location>
        <begin position="100"/>
        <end position="195"/>
    </location>
</feature>
<sequence length="547" mass="59208">MEIGCLRQVGADDSAILDKIVDSLTSLATPTNKEKELSVKFGKINECVMEAQDGSKARPSVLILGAGRVCRPAAEFLASIGNASSAFLKNSPGINIGEVKEFQVIVASLYLKDAEEVIDGISNTTAIELDVKDYGSLSKYISQVEVVLSLLPPSFHAVVANSCIEHKKHLVTASYVDDSVAGLDEKAKGAGVTILSEMGLDPGIDHMMAMKMINQAHARKGKIRAFSSFCGGLPSPAAANNPLAYKFSWNPAGAIRAGRNPATYKSFGEIIHVNVLAGNELYDSATVFNIADLPAFALEYLPNRNSLVYGDLYGISKEASTIFRATLRYQGFSQIMSCLAKIGFFETQVHPLLKQGQRPTFKVFLSDLLKSKFSNLVNVEDMEGIIGNEKEMIALLTTLGLCKETAALKTIKTIKFLGLHENVEIPATCSSAFDVACLRMEQKLSYSANEQDMVLLHHEVEVEFPDGRPSENHRATLLEFGRTENGKTTTAMALTVGIPAAIGALLLLQNKVQTRGVIRPLNPEVYIPALDILEASGIKLPEKVEIL</sequence>
<comment type="caution">
    <text evidence="5">The sequence shown here is derived from an EMBL/GenBank/DDBJ whole genome shotgun (WGS) entry which is preliminary data.</text>
</comment>
<keyword evidence="1" id="KW-0521">NADP</keyword>
<dbReference type="InterPro" id="IPR036291">
    <property type="entry name" value="NAD(P)-bd_dom_sf"/>
</dbReference>
<evidence type="ECO:0000259" key="3">
    <source>
        <dbReference type="Pfam" id="PF03435"/>
    </source>
</evidence>
<dbReference type="InterPro" id="IPR005097">
    <property type="entry name" value="Sacchrp_dh_NADP-bd"/>
</dbReference>
<dbReference type="InterPro" id="IPR051168">
    <property type="entry name" value="AASS"/>
</dbReference>
<dbReference type="Pfam" id="PF16653">
    <property type="entry name" value="Sacchrp_dh_C"/>
    <property type="match status" value="1"/>
</dbReference>
<dbReference type="SUPFAM" id="SSF51735">
    <property type="entry name" value="NAD(P)-binding Rossmann-fold domains"/>
    <property type="match status" value="1"/>
</dbReference>